<dbReference type="SMART" id="SM00388">
    <property type="entry name" value="HisKA"/>
    <property type="match status" value="1"/>
</dbReference>
<dbReference type="PANTHER" id="PTHR43065:SF46">
    <property type="entry name" value="C4-DICARBOXYLATE TRANSPORT SENSOR PROTEIN DCTB"/>
    <property type="match status" value="1"/>
</dbReference>
<evidence type="ECO:0000313" key="11">
    <source>
        <dbReference type="EMBL" id="SET33057.1"/>
    </source>
</evidence>
<keyword evidence="7" id="KW-0067">ATP-binding</keyword>
<protein>
    <recommendedName>
        <fullName evidence="2">histidine kinase</fullName>
        <ecNumber evidence="2">2.7.13.3</ecNumber>
    </recommendedName>
</protein>
<dbReference type="PRINTS" id="PR00344">
    <property type="entry name" value="BCTRLSENSOR"/>
</dbReference>
<dbReference type="Gene3D" id="1.10.287.130">
    <property type="match status" value="1"/>
</dbReference>
<evidence type="ECO:0000313" key="12">
    <source>
        <dbReference type="Proteomes" id="UP000199095"/>
    </source>
</evidence>
<keyword evidence="9" id="KW-0812">Transmembrane</keyword>
<feature type="transmembrane region" description="Helical" evidence="9">
    <location>
        <begin position="160"/>
        <end position="181"/>
    </location>
</feature>
<comment type="catalytic activity">
    <reaction evidence="1">
        <text>ATP + protein L-histidine = ADP + protein N-phospho-L-histidine.</text>
        <dbReference type="EC" id="2.7.13.3"/>
    </reaction>
</comment>
<dbReference type="InterPro" id="IPR036097">
    <property type="entry name" value="HisK_dim/P_sf"/>
</dbReference>
<organism evidence="11 12">
    <name type="scientific">Salinibacillus kushneri</name>
    <dbReference type="NCBI Taxonomy" id="237682"/>
    <lineage>
        <taxon>Bacteria</taxon>
        <taxon>Bacillati</taxon>
        <taxon>Bacillota</taxon>
        <taxon>Bacilli</taxon>
        <taxon>Bacillales</taxon>
        <taxon>Bacillaceae</taxon>
        <taxon>Salinibacillus</taxon>
    </lineage>
</organism>
<dbReference type="SUPFAM" id="SSF55874">
    <property type="entry name" value="ATPase domain of HSP90 chaperone/DNA topoisomerase II/histidine kinase"/>
    <property type="match status" value="1"/>
</dbReference>
<keyword evidence="4" id="KW-0808">Transferase</keyword>
<proteinExistence type="predicted"/>
<feature type="transmembrane region" description="Helical" evidence="9">
    <location>
        <begin position="107"/>
        <end position="124"/>
    </location>
</feature>
<evidence type="ECO:0000256" key="5">
    <source>
        <dbReference type="ARBA" id="ARBA00022741"/>
    </source>
</evidence>
<keyword evidence="5" id="KW-0547">Nucleotide-binding</keyword>
<dbReference type="EC" id="2.7.13.3" evidence="2"/>
<evidence type="ECO:0000256" key="4">
    <source>
        <dbReference type="ARBA" id="ARBA00022679"/>
    </source>
</evidence>
<keyword evidence="8" id="KW-0902">Two-component regulatory system</keyword>
<name>A0A1I0DLS1_9BACI</name>
<gene>
    <name evidence="11" type="ORF">SAMN05421676_10463</name>
</gene>
<dbReference type="GO" id="GO:0005524">
    <property type="term" value="F:ATP binding"/>
    <property type="evidence" value="ECO:0007669"/>
    <property type="project" value="UniProtKB-KW"/>
</dbReference>
<feature type="transmembrane region" description="Helical" evidence="9">
    <location>
        <begin position="136"/>
        <end position="154"/>
    </location>
</feature>
<dbReference type="SUPFAM" id="SSF47384">
    <property type="entry name" value="Homodimeric domain of signal transducing histidine kinase"/>
    <property type="match status" value="1"/>
</dbReference>
<reference evidence="12" key="1">
    <citation type="submission" date="2016-10" db="EMBL/GenBank/DDBJ databases">
        <authorList>
            <person name="Varghese N."/>
            <person name="Submissions S."/>
        </authorList>
    </citation>
    <scope>NUCLEOTIDE SEQUENCE [LARGE SCALE GENOMIC DNA]</scope>
    <source>
        <strain evidence="12">CGMCC 1.3566</strain>
    </source>
</reference>
<dbReference type="InterPro" id="IPR036890">
    <property type="entry name" value="HATPase_C_sf"/>
</dbReference>
<evidence type="ECO:0000256" key="6">
    <source>
        <dbReference type="ARBA" id="ARBA00022777"/>
    </source>
</evidence>
<dbReference type="Gene3D" id="3.30.565.10">
    <property type="entry name" value="Histidine kinase-like ATPase, C-terminal domain"/>
    <property type="match status" value="1"/>
</dbReference>
<dbReference type="AlphaFoldDB" id="A0A1I0DLS1"/>
<dbReference type="PANTHER" id="PTHR43065">
    <property type="entry name" value="SENSOR HISTIDINE KINASE"/>
    <property type="match status" value="1"/>
</dbReference>
<keyword evidence="9" id="KW-0472">Membrane</keyword>
<evidence type="ECO:0000256" key="3">
    <source>
        <dbReference type="ARBA" id="ARBA00022553"/>
    </source>
</evidence>
<dbReference type="Pfam" id="PF02518">
    <property type="entry name" value="HATPase_c"/>
    <property type="match status" value="1"/>
</dbReference>
<feature type="transmembrane region" description="Helical" evidence="9">
    <location>
        <begin position="80"/>
        <end position="101"/>
    </location>
</feature>
<evidence type="ECO:0000259" key="10">
    <source>
        <dbReference type="PROSITE" id="PS50109"/>
    </source>
</evidence>
<dbReference type="EMBL" id="FOHJ01000004">
    <property type="protein sequence ID" value="SET33057.1"/>
    <property type="molecule type" value="Genomic_DNA"/>
</dbReference>
<keyword evidence="3" id="KW-0597">Phosphoprotein</keyword>
<feature type="transmembrane region" description="Helical" evidence="9">
    <location>
        <begin position="37"/>
        <end position="59"/>
    </location>
</feature>
<evidence type="ECO:0000256" key="2">
    <source>
        <dbReference type="ARBA" id="ARBA00012438"/>
    </source>
</evidence>
<evidence type="ECO:0000256" key="8">
    <source>
        <dbReference type="ARBA" id="ARBA00023012"/>
    </source>
</evidence>
<dbReference type="OrthoDB" id="9815750at2"/>
<dbReference type="RefSeq" id="WP_093133321.1">
    <property type="nucleotide sequence ID" value="NZ_FOHJ01000004.1"/>
</dbReference>
<dbReference type="STRING" id="237682.SAMN05421676_10463"/>
<dbReference type="InterPro" id="IPR004358">
    <property type="entry name" value="Sig_transdc_His_kin-like_C"/>
</dbReference>
<evidence type="ECO:0000256" key="1">
    <source>
        <dbReference type="ARBA" id="ARBA00000085"/>
    </source>
</evidence>
<dbReference type="InterPro" id="IPR003661">
    <property type="entry name" value="HisK_dim/P_dom"/>
</dbReference>
<accession>A0A1I0DLS1</accession>
<dbReference type="CDD" id="cd00082">
    <property type="entry name" value="HisKA"/>
    <property type="match status" value="1"/>
</dbReference>
<keyword evidence="12" id="KW-1185">Reference proteome</keyword>
<dbReference type="PROSITE" id="PS50109">
    <property type="entry name" value="HIS_KIN"/>
    <property type="match status" value="1"/>
</dbReference>
<keyword evidence="6 11" id="KW-0418">Kinase</keyword>
<dbReference type="Pfam" id="PF00512">
    <property type="entry name" value="HisKA"/>
    <property type="match status" value="1"/>
</dbReference>
<keyword evidence="9" id="KW-1133">Transmembrane helix</keyword>
<feature type="transmembrane region" description="Helical" evidence="9">
    <location>
        <begin position="7"/>
        <end position="25"/>
    </location>
</feature>
<dbReference type="SMART" id="SM00387">
    <property type="entry name" value="HATPase_c"/>
    <property type="match status" value="1"/>
</dbReference>
<evidence type="ECO:0000256" key="7">
    <source>
        <dbReference type="ARBA" id="ARBA00022840"/>
    </source>
</evidence>
<dbReference type="InterPro" id="IPR003594">
    <property type="entry name" value="HATPase_dom"/>
</dbReference>
<feature type="domain" description="Histidine kinase" evidence="10">
    <location>
        <begin position="209"/>
        <end position="416"/>
    </location>
</feature>
<dbReference type="GO" id="GO:0000155">
    <property type="term" value="F:phosphorelay sensor kinase activity"/>
    <property type="evidence" value="ECO:0007669"/>
    <property type="project" value="InterPro"/>
</dbReference>
<sequence>MMETLPYLLNNVLFIILPILCYLLFFSEEETSRYSRILSKFSIFLTIALILTIIFPAVYSDEFYYDLRIVPIMMAVLYGPRLLGVGITLIMLVITLIFQYPDFYPDLGNYIIAVAILFWVKKYYLKAELIAKIMMVTLFYLLISITRGIYLIHIDQSQQLPLLIILSFITWFTILAVLLLIEHMEKQAQLKRELRHIEKVDAVGQLAASVTHEVKNPLTTVKGFLQILYEKDYIKEKDKSYMKISIDELGRAEYIIKNYLSLSKPKENPYGKVDISSVLHDLTNLMSTYKHQHPIQMVTSIEPILFVKGIKYEVQQVLLNIVKNGFEAMNEQGGQLYIKAMRRDPFVVITVKDQGKGIAKEDLKKIGESYFSTKDYGTGLGLSVSFEIVKRMGGRITVHSELGYGTIFTIELPLVDD</sequence>
<dbReference type="InterPro" id="IPR005467">
    <property type="entry name" value="His_kinase_dom"/>
</dbReference>
<dbReference type="Proteomes" id="UP000199095">
    <property type="component" value="Unassembled WGS sequence"/>
</dbReference>
<evidence type="ECO:0000256" key="9">
    <source>
        <dbReference type="SAM" id="Phobius"/>
    </source>
</evidence>